<proteinExistence type="predicted"/>
<protein>
    <submittedName>
        <fullName evidence="1">DUF742 domain-containing protein</fullName>
    </submittedName>
</protein>
<dbReference type="Proteomes" id="UP001551695">
    <property type="component" value="Unassembled WGS sequence"/>
</dbReference>
<reference evidence="1 2" key="1">
    <citation type="submission" date="2024-06" db="EMBL/GenBank/DDBJ databases">
        <title>The Natural Products Discovery Center: Release of the First 8490 Sequenced Strains for Exploring Actinobacteria Biosynthetic Diversity.</title>
        <authorList>
            <person name="Kalkreuter E."/>
            <person name="Kautsar S.A."/>
            <person name="Yang D."/>
            <person name="Bader C.D."/>
            <person name="Teijaro C.N."/>
            <person name="Fluegel L."/>
            <person name="Davis C.M."/>
            <person name="Simpson J.R."/>
            <person name="Lauterbach L."/>
            <person name="Steele A.D."/>
            <person name="Gui C."/>
            <person name="Meng S."/>
            <person name="Li G."/>
            <person name="Viehrig K."/>
            <person name="Ye F."/>
            <person name="Su P."/>
            <person name="Kiefer A.F."/>
            <person name="Nichols A."/>
            <person name="Cepeda A.J."/>
            <person name="Yan W."/>
            <person name="Fan B."/>
            <person name="Jiang Y."/>
            <person name="Adhikari A."/>
            <person name="Zheng C.-J."/>
            <person name="Schuster L."/>
            <person name="Cowan T.M."/>
            <person name="Smanski M.J."/>
            <person name="Chevrette M.G."/>
            <person name="De Carvalho L.P.S."/>
            <person name="Shen B."/>
        </authorList>
    </citation>
    <scope>NUCLEOTIDE SEQUENCE [LARGE SCALE GENOMIC DNA]</scope>
    <source>
        <strain evidence="1 2">NPDC050403</strain>
    </source>
</reference>
<dbReference type="PANTHER" id="PTHR36221:SF1">
    <property type="entry name" value="DUF742 DOMAIN-CONTAINING PROTEIN"/>
    <property type="match status" value="1"/>
</dbReference>
<evidence type="ECO:0000313" key="1">
    <source>
        <dbReference type="EMBL" id="MEV0708505.1"/>
    </source>
</evidence>
<gene>
    <name evidence="1" type="ORF">AB0I48_13155</name>
</gene>
<sequence>MTRPGDQWFDDAAGPLVRPYAVTRGRTMGAGYELDILTLVMLADHAPILRRTEPEYAQIIRLCHVPQAVAEVAATLKLPLAVTKILVGDLIGEGQLIFRSPLVSETGTSDLNVLRAVLDGIRKL</sequence>
<dbReference type="EMBL" id="JBFAKC010000005">
    <property type="protein sequence ID" value="MEV0708505.1"/>
    <property type="molecule type" value="Genomic_DNA"/>
</dbReference>
<name>A0ABV3FSV5_9NOCA</name>
<evidence type="ECO:0000313" key="2">
    <source>
        <dbReference type="Proteomes" id="UP001551695"/>
    </source>
</evidence>
<dbReference type="PANTHER" id="PTHR36221">
    <property type="entry name" value="DUF742 DOMAIN-CONTAINING PROTEIN"/>
    <property type="match status" value="1"/>
</dbReference>
<keyword evidence="2" id="KW-1185">Reference proteome</keyword>
<organism evidence="1 2">
    <name type="scientific">Nocardia aurea</name>
    <dbReference type="NCBI Taxonomy" id="2144174"/>
    <lineage>
        <taxon>Bacteria</taxon>
        <taxon>Bacillati</taxon>
        <taxon>Actinomycetota</taxon>
        <taxon>Actinomycetes</taxon>
        <taxon>Mycobacteriales</taxon>
        <taxon>Nocardiaceae</taxon>
        <taxon>Nocardia</taxon>
    </lineage>
</organism>
<dbReference type="InterPro" id="IPR007995">
    <property type="entry name" value="DUF742"/>
</dbReference>
<comment type="caution">
    <text evidence="1">The sequence shown here is derived from an EMBL/GenBank/DDBJ whole genome shotgun (WGS) entry which is preliminary data.</text>
</comment>
<dbReference type="Pfam" id="PF05331">
    <property type="entry name" value="DUF742"/>
    <property type="match status" value="1"/>
</dbReference>
<dbReference type="RefSeq" id="WP_109530157.1">
    <property type="nucleotide sequence ID" value="NZ_JBFAKC010000005.1"/>
</dbReference>
<accession>A0ABV3FSV5</accession>